<dbReference type="AlphaFoldDB" id="A0A023PZE0"/>
<accession>A0A023PZE0</accession>
<name>A0A023PZE0_9GAMM</name>
<sequence>MCGLHSATNGTVPRLIAQDPKTALKSLSYQTCAGEKKAGYPASVASL</sequence>
<proteinExistence type="predicted"/>
<reference evidence="1" key="1">
    <citation type="journal article" date="2014" name="Science">
        <title>Marine tubeworm metamorphosis induced by arrays of bacterial phage tail-like structures.</title>
        <authorList>
            <person name="Shikuma N.J."/>
            <person name="Pilhofer M."/>
            <person name="Weiss G.L."/>
            <person name="Hadfield M.G."/>
            <person name="Jensen G.J."/>
            <person name="Newman D.K."/>
        </authorList>
    </citation>
    <scope>NUCLEOTIDE SEQUENCE</scope>
    <source>
        <strain evidence="1">HI1</strain>
    </source>
</reference>
<protein>
    <submittedName>
        <fullName evidence="1">Uncharacterized protein</fullName>
    </submittedName>
</protein>
<evidence type="ECO:0000313" key="1">
    <source>
        <dbReference type="EMBL" id="AHX39974.1"/>
    </source>
</evidence>
<organism evidence="1">
    <name type="scientific">Pseudoalteromonas luteoviolacea</name>
    <dbReference type="NCBI Taxonomy" id="43657"/>
    <lineage>
        <taxon>Bacteria</taxon>
        <taxon>Pseudomonadati</taxon>
        <taxon>Pseudomonadota</taxon>
        <taxon>Gammaproteobacteria</taxon>
        <taxon>Alteromonadales</taxon>
        <taxon>Pseudoalteromonadaceae</taxon>
        <taxon>Pseudoalteromonas</taxon>
    </lineage>
</organism>
<dbReference type="EMBL" id="KF724689">
    <property type="protein sequence ID" value="AHX39974.1"/>
    <property type="molecule type" value="Genomic_DNA"/>
</dbReference>